<feature type="transmembrane region" description="Helical" evidence="1">
    <location>
        <begin position="20"/>
        <end position="41"/>
    </location>
</feature>
<keyword evidence="1" id="KW-0812">Transmembrane</keyword>
<sequence>MGNHRQHNGTASLRIATAGLRVFATVVAVAACAWLALWLAFTL</sequence>
<evidence type="ECO:0000313" key="3">
    <source>
        <dbReference type="Proteomes" id="UP000635387"/>
    </source>
</evidence>
<evidence type="ECO:0000256" key="1">
    <source>
        <dbReference type="SAM" id="Phobius"/>
    </source>
</evidence>
<keyword evidence="1" id="KW-0472">Membrane</keyword>
<evidence type="ECO:0000313" key="2">
    <source>
        <dbReference type="EMBL" id="GHH01631.1"/>
    </source>
</evidence>
<proteinExistence type="predicted"/>
<comment type="caution">
    <text evidence="2">The sequence shown here is derived from an EMBL/GenBank/DDBJ whole genome shotgun (WGS) entry which is preliminary data.</text>
</comment>
<protein>
    <submittedName>
        <fullName evidence="2">Uncharacterized protein</fullName>
    </submittedName>
</protein>
<keyword evidence="3" id="KW-1185">Reference proteome</keyword>
<organism evidence="2 3">
    <name type="scientific">Amycolatopsis oliviviridis</name>
    <dbReference type="NCBI Taxonomy" id="1471590"/>
    <lineage>
        <taxon>Bacteria</taxon>
        <taxon>Bacillati</taxon>
        <taxon>Actinomycetota</taxon>
        <taxon>Actinomycetes</taxon>
        <taxon>Pseudonocardiales</taxon>
        <taxon>Pseudonocardiaceae</taxon>
        <taxon>Amycolatopsis</taxon>
    </lineage>
</organism>
<dbReference type="Proteomes" id="UP000635387">
    <property type="component" value="Unassembled WGS sequence"/>
</dbReference>
<accession>A0ABQ3LC26</accession>
<keyword evidence="1" id="KW-1133">Transmembrane helix</keyword>
<dbReference type="EMBL" id="BNAY01000001">
    <property type="protein sequence ID" value="GHH01631.1"/>
    <property type="molecule type" value="Genomic_DNA"/>
</dbReference>
<reference evidence="3" key="1">
    <citation type="journal article" date="2019" name="Int. J. Syst. Evol. Microbiol.">
        <title>The Global Catalogue of Microorganisms (GCM) 10K type strain sequencing project: providing services to taxonomists for standard genome sequencing and annotation.</title>
        <authorList>
            <consortium name="The Broad Institute Genomics Platform"/>
            <consortium name="The Broad Institute Genome Sequencing Center for Infectious Disease"/>
            <person name="Wu L."/>
            <person name="Ma J."/>
        </authorList>
    </citation>
    <scope>NUCLEOTIDE SEQUENCE [LARGE SCALE GENOMIC DNA]</scope>
    <source>
        <strain evidence="3">CGMCC 4.7683</strain>
    </source>
</reference>
<dbReference type="PROSITE" id="PS51257">
    <property type="entry name" value="PROKAR_LIPOPROTEIN"/>
    <property type="match status" value="1"/>
</dbReference>
<gene>
    <name evidence="2" type="ORF">GCM10017790_01900</name>
</gene>
<dbReference type="RefSeq" id="WP_268246716.1">
    <property type="nucleotide sequence ID" value="NZ_BNAY01000001.1"/>
</dbReference>
<name>A0ABQ3LC26_9PSEU</name>